<dbReference type="SMART" id="SM00849">
    <property type="entry name" value="Lactamase_B"/>
    <property type="match status" value="1"/>
</dbReference>
<name>A0A0K1PKQ2_9BACT</name>
<protein>
    <recommendedName>
        <fullName evidence="3">Metallo-beta-lactamase domain-containing protein</fullName>
    </recommendedName>
</protein>
<feature type="signal peptide" evidence="2">
    <location>
        <begin position="1"/>
        <end position="21"/>
    </location>
</feature>
<sequence length="320" mass="33783">MNTRRHLAASALLATACHADAAPPAGPVGTTAAPAVTVARDEHDRDASLAKGAVTWLGGPTALLERGGFRVLTDPMLSGRGPSAFTLPRHPSTGAPNAPVTRYLAPGTVDLQRLDAVFVSHMHADHFDGRAKEMLPKNLPIVVPPSGAAALRSAGFADVRPLDWDESTTFVRGGTRLVVHAVAAHHAHDATLDRELGKGNGYVLEWDDGTSGVLRLYWTGDAVLTEDMRALGSRFGAIDLVMPHMGGVGGDGPLGLRTMDASETVELVAALRPRRVVPIHHTTFAHYREPVDALLEQAAEKGMDKAIRLPHVGTAIAIAP</sequence>
<accession>A0A0K1PKQ2</accession>
<evidence type="ECO:0000313" key="5">
    <source>
        <dbReference type="Proteomes" id="UP000064967"/>
    </source>
</evidence>
<feature type="chain" id="PRO_5005465877" description="Metallo-beta-lactamase domain-containing protein" evidence="2">
    <location>
        <begin position="22"/>
        <end position="320"/>
    </location>
</feature>
<dbReference type="SUPFAM" id="SSF56281">
    <property type="entry name" value="Metallo-hydrolase/oxidoreductase"/>
    <property type="match status" value="1"/>
</dbReference>
<dbReference type="InterPro" id="IPR036866">
    <property type="entry name" value="RibonucZ/Hydroxyglut_hydro"/>
</dbReference>
<evidence type="ECO:0000313" key="4">
    <source>
        <dbReference type="EMBL" id="AKU93689.1"/>
    </source>
</evidence>
<dbReference type="InterPro" id="IPR001279">
    <property type="entry name" value="Metallo-B-lactamas"/>
</dbReference>
<dbReference type="RefSeq" id="WP_146645405.1">
    <property type="nucleotide sequence ID" value="NZ_CP012333.1"/>
</dbReference>
<gene>
    <name evidence="4" type="ORF">AKJ09_00353</name>
</gene>
<dbReference type="OrthoDB" id="9789133at2"/>
<reference evidence="4 5" key="1">
    <citation type="submission" date="2015-08" db="EMBL/GenBank/DDBJ databases">
        <authorList>
            <person name="Babu N.S."/>
            <person name="Beckwith C.J."/>
            <person name="Beseler K.G."/>
            <person name="Brison A."/>
            <person name="Carone J.V."/>
            <person name="Caskin T.P."/>
            <person name="Diamond M."/>
            <person name="Durham M.E."/>
            <person name="Foxe J.M."/>
            <person name="Go M."/>
            <person name="Henderson B.A."/>
            <person name="Jones I.B."/>
            <person name="McGettigan J.A."/>
            <person name="Micheletti S.J."/>
            <person name="Nasrallah M.E."/>
            <person name="Ortiz D."/>
            <person name="Piller C.R."/>
            <person name="Privatt S.R."/>
            <person name="Schneider S.L."/>
            <person name="Sharp S."/>
            <person name="Smith T.C."/>
            <person name="Stanton J.D."/>
            <person name="Ullery H.E."/>
            <person name="Wilson R.J."/>
            <person name="Serrano M.G."/>
            <person name="Buck G."/>
            <person name="Lee V."/>
            <person name="Wang Y."/>
            <person name="Carvalho R."/>
            <person name="Voegtly L."/>
            <person name="Shi R."/>
            <person name="Duckworth R."/>
            <person name="Johnson A."/>
            <person name="Loviza R."/>
            <person name="Walstead R."/>
            <person name="Shah Z."/>
            <person name="Kiflezghi M."/>
            <person name="Wade K."/>
            <person name="Ball S.L."/>
            <person name="Bradley K.W."/>
            <person name="Asai D.J."/>
            <person name="Bowman C.A."/>
            <person name="Russell D.A."/>
            <person name="Pope W.H."/>
            <person name="Jacobs-Sera D."/>
            <person name="Hendrix R.W."/>
            <person name="Hatfull G.F."/>
        </authorList>
    </citation>
    <scope>NUCLEOTIDE SEQUENCE [LARGE SCALE GENOMIC DNA]</scope>
    <source>
        <strain evidence="4 5">DSM 27648</strain>
    </source>
</reference>
<evidence type="ECO:0000256" key="2">
    <source>
        <dbReference type="SAM" id="SignalP"/>
    </source>
</evidence>
<dbReference type="Pfam" id="PF12706">
    <property type="entry name" value="Lactamase_B_2"/>
    <property type="match status" value="1"/>
</dbReference>
<dbReference type="GO" id="GO:0016787">
    <property type="term" value="F:hydrolase activity"/>
    <property type="evidence" value="ECO:0007669"/>
    <property type="project" value="UniProtKB-KW"/>
</dbReference>
<dbReference type="EMBL" id="CP012333">
    <property type="protein sequence ID" value="AKU93689.1"/>
    <property type="molecule type" value="Genomic_DNA"/>
</dbReference>
<dbReference type="AlphaFoldDB" id="A0A0K1PKQ2"/>
<evidence type="ECO:0000256" key="1">
    <source>
        <dbReference type="ARBA" id="ARBA00022801"/>
    </source>
</evidence>
<dbReference type="Proteomes" id="UP000064967">
    <property type="component" value="Chromosome"/>
</dbReference>
<evidence type="ECO:0000259" key="3">
    <source>
        <dbReference type="SMART" id="SM00849"/>
    </source>
</evidence>
<organism evidence="4 5">
    <name type="scientific">Labilithrix luteola</name>
    <dbReference type="NCBI Taxonomy" id="1391654"/>
    <lineage>
        <taxon>Bacteria</taxon>
        <taxon>Pseudomonadati</taxon>
        <taxon>Myxococcota</taxon>
        <taxon>Polyangia</taxon>
        <taxon>Polyangiales</taxon>
        <taxon>Labilitrichaceae</taxon>
        <taxon>Labilithrix</taxon>
    </lineage>
</organism>
<keyword evidence="5" id="KW-1185">Reference proteome</keyword>
<dbReference type="KEGG" id="llu:AKJ09_00353"/>
<dbReference type="InterPro" id="IPR050114">
    <property type="entry name" value="UPF0173_UPF0282_UlaG_hydrolase"/>
</dbReference>
<keyword evidence="1" id="KW-0378">Hydrolase</keyword>
<dbReference type="STRING" id="1391654.AKJ09_00353"/>
<keyword evidence="2" id="KW-0732">Signal</keyword>
<dbReference type="PROSITE" id="PS51257">
    <property type="entry name" value="PROKAR_LIPOPROTEIN"/>
    <property type="match status" value="1"/>
</dbReference>
<proteinExistence type="predicted"/>
<dbReference type="Gene3D" id="3.60.15.10">
    <property type="entry name" value="Ribonuclease Z/Hydroxyacylglutathione hydrolase-like"/>
    <property type="match status" value="1"/>
</dbReference>
<feature type="domain" description="Metallo-beta-lactamase" evidence="3">
    <location>
        <begin position="58"/>
        <end position="280"/>
    </location>
</feature>
<dbReference type="PANTHER" id="PTHR43546:SF9">
    <property type="entry name" value="L-ASCORBATE-6-PHOSPHATE LACTONASE ULAG-RELATED"/>
    <property type="match status" value="1"/>
</dbReference>
<dbReference type="PANTHER" id="PTHR43546">
    <property type="entry name" value="UPF0173 METAL-DEPENDENT HYDROLASE MJ1163-RELATED"/>
    <property type="match status" value="1"/>
</dbReference>